<dbReference type="Gramene" id="TuG1812G0700001589.01.T01">
    <property type="protein sequence ID" value="TuG1812G0700001589.01.T01.cds253270"/>
    <property type="gene ID" value="TuG1812G0700001589.01"/>
</dbReference>
<evidence type="ECO:0000256" key="2">
    <source>
        <dbReference type="ARBA" id="ARBA00012513"/>
    </source>
</evidence>
<protein>
    <recommendedName>
        <fullName evidence="2">non-specific serine/threonine protein kinase</fullName>
        <ecNumber evidence="2">2.7.11.1</ecNumber>
    </recommendedName>
</protein>
<evidence type="ECO:0000313" key="8">
    <source>
        <dbReference type="Proteomes" id="UP000015106"/>
    </source>
</evidence>
<evidence type="ECO:0000256" key="4">
    <source>
        <dbReference type="ARBA" id="ARBA00047899"/>
    </source>
</evidence>
<dbReference type="GO" id="GO:0016020">
    <property type="term" value="C:membrane"/>
    <property type="evidence" value="ECO:0007669"/>
    <property type="project" value="UniProtKB-SubCell"/>
</dbReference>
<feature type="domain" description="Bulb-type lectin" evidence="6">
    <location>
        <begin position="2"/>
        <end position="56"/>
    </location>
</feature>
<dbReference type="Gene3D" id="2.90.10.10">
    <property type="entry name" value="Bulb-type lectin domain"/>
    <property type="match status" value="1"/>
</dbReference>
<reference evidence="8" key="1">
    <citation type="journal article" date="2013" name="Nature">
        <title>Draft genome of the wheat A-genome progenitor Triticum urartu.</title>
        <authorList>
            <person name="Ling H.Q."/>
            <person name="Zhao S."/>
            <person name="Liu D."/>
            <person name="Wang J."/>
            <person name="Sun H."/>
            <person name="Zhang C."/>
            <person name="Fan H."/>
            <person name="Li D."/>
            <person name="Dong L."/>
            <person name="Tao Y."/>
            <person name="Gao C."/>
            <person name="Wu H."/>
            <person name="Li Y."/>
            <person name="Cui Y."/>
            <person name="Guo X."/>
            <person name="Zheng S."/>
            <person name="Wang B."/>
            <person name="Yu K."/>
            <person name="Liang Q."/>
            <person name="Yang W."/>
            <person name="Lou X."/>
            <person name="Chen J."/>
            <person name="Feng M."/>
            <person name="Jian J."/>
            <person name="Zhang X."/>
            <person name="Luo G."/>
            <person name="Jiang Y."/>
            <person name="Liu J."/>
            <person name="Wang Z."/>
            <person name="Sha Y."/>
            <person name="Zhang B."/>
            <person name="Wu H."/>
            <person name="Tang D."/>
            <person name="Shen Q."/>
            <person name="Xue P."/>
            <person name="Zou S."/>
            <person name="Wang X."/>
            <person name="Liu X."/>
            <person name="Wang F."/>
            <person name="Yang Y."/>
            <person name="An X."/>
            <person name="Dong Z."/>
            <person name="Zhang K."/>
            <person name="Zhang X."/>
            <person name="Luo M.C."/>
            <person name="Dvorak J."/>
            <person name="Tong Y."/>
            <person name="Wang J."/>
            <person name="Yang H."/>
            <person name="Li Z."/>
            <person name="Wang D."/>
            <person name="Zhang A."/>
            <person name="Wang J."/>
        </authorList>
    </citation>
    <scope>NUCLEOTIDE SEQUENCE</scope>
    <source>
        <strain evidence="8">cv. G1812</strain>
    </source>
</reference>
<accession>A0A8R7QW52</accession>
<evidence type="ECO:0000256" key="5">
    <source>
        <dbReference type="ARBA" id="ARBA00048679"/>
    </source>
</evidence>
<dbReference type="InterPro" id="IPR001480">
    <property type="entry name" value="Bulb-type_lectin_dom"/>
</dbReference>
<dbReference type="EC" id="2.7.11.1" evidence="2"/>
<organism evidence="7 8">
    <name type="scientific">Triticum urartu</name>
    <name type="common">Red wild einkorn</name>
    <name type="synonym">Crithodium urartu</name>
    <dbReference type="NCBI Taxonomy" id="4572"/>
    <lineage>
        <taxon>Eukaryota</taxon>
        <taxon>Viridiplantae</taxon>
        <taxon>Streptophyta</taxon>
        <taxon>Embryophyta</taxon>
        <taxon>Tracheophyta</taxon>
        <taxon>Spermatophyta</taxon>
        <taxon>Magnoliopsida</taxon>
        <taxon>Liliopsida</taxon>
        <taxon>Poales</taxon>
        <taxon>Poaceae</taxon>
        <taxon>BOP clade</taxon>
        <taxon>Pooideae</taxon>
        <taxon>Triticodae</taxon>
        <taxon>Triticeae</taxon>
        <taxon>Triticinae</taxon>
        <taxon>Triticum</taxon>
    </lineage>
</organism>
<dbReference type="InterPro" id="IPR036426">
    <property type="entry name" value="Bulb-type_lectin_dom_sf"/>
</dbReference>
<dbReference type="AlphaFoldDB" id="A0A8R7QW52"/>
<reference evidence="7" key="2">
    <citation type="submission" date="2018-03" db="EMBL/GenBank/DDBJ databases">
        <title>The Triticum urartu genome reveals the dynamic nature of wheat genome evolution.</title>
        <authorList>
            <person name="Ling H."/>
            <person name="Ma B."/>
            <person name="Shi X."/>
            <person name="Liu H."/>
            <person name="Dong L."/>
            <person name="Sun H."/>
            <person name="Cao Y."/>
            <person name="Gao Q."/>
            <person name="Zheng S."/>
            <person name="Li Y."/>
            <person name="Yu Y."/>
            <person name="Du H."/>
            <person name="Qi M."/>
            <person name="Li Y."/>
            <person name="Yu H."/>
            <person name="Cui Y."/>
            <person name="Wang N."/>
            <person name="Chen C."/>
            <person name="Wu H."/>
            <person name="Zhao Y."/>
            <person name="Zhang J."/>
            <person name="Li Y."/>
            <person name="Zhou W."/>
            <person name="Zhang B."/>
            <person name="Hu W."/>
            <person name="Eijk M."/>
            <person name="Tang J."/>
            <person name="Witsenboer H."/>
            <person name="Zhao S."/>
            <person name="Li Z."/>
            <person name="Zhang A."/>
            <person name="Wang D."/>
            <person name="Liang C."/>
        </authorList>
    </citation>
    <scope>NUCLEOTIDE SEQUENCE [LARGE SCALE GENOMIC DNA]</scope>
    <source>
        <strain evidence="7">cv. G1812</strain>
    </source>
</reference>
<dbReference type="Pfam" id="PF01453">
    <property type="entry name" value="B_lectin"/>
    <property type="match status" value="1"/>
</dbReference>
<evidence type="ECO:0000259" key="6">
    <source>
        <dbReference type="Pfam" id="PF01453"/>
    </source>
</evidence>
<reference evidence="7" key="3">
    <citation type="submission" date="2022-06" db="UniProtKB">
        <authorList>
            <consortium name="EnsemblPlants"/>
        </authorList>
    </citation>
    <scope>IDENTIFICATION</scope>
</reference>
<proteinExistence type="predicted"/>
<comment type="catalytic activity">
    <reaction evidence="4">
        <text>L-threonyl-[protein] + ATP = O-phospho-L-threonyl-[protein] + ADP + H(+)</text>
        <dbReference type="Rhea" id="RHEA:46608"/>
        <dbReference type="Rhea" id="RHEA-COMP:11060"/>
        <dbReference type="Rhea" id="RHEA-COMP:11605"/>
        <dbReference type="ChEBI" id="CHEBI:15378"/>
        <dbReference type="ChEBI" id="CHEBI:30013"/>
        <dbReference type="ChEBI" id="CHEBI:30616"/>
        <dbReference type="ChEBI" id="CHEBI:61977"/>
        <dbReference type="ChEBI" id="CHEBI:456216"/>
        <dbReference type="EC" id="2.7.11.1"/>
    </reaction>
</comment>
<name>A0A8R7QW52_TRIUA</name>
<comment type="catalytic activity">
    <reaction evidence="5">
        <text>L-seryl-[protein] + ATP = O-phospho-L-seryl-[protein] + ADP + H(+)</text>
        <dbReference type="Rhea" id="RHEA:17989"/>
        <dbReference type="Rhea" id="RHEA-COMP:9863"/>
        <dbReference type="Rhea" id="RHEA-COMP:11604"/>
        <dbReference type="ChEBI" id="CHEBI:15378"/>
        <dbReference type="ChEBI" id="CHEBI:29999"/>
        <dbReference type="ChEBI" id="CHEBI:30616"/>
        <dbReference type="ChEBI" id="CHEBI:83421"/>
        <dbReference type="ChEBI" id="CHEBI:456216"/>
        <dbReference type="EC" id="2.7.11.1"/>
    </reaction>
</comment>
<dbReference type="SUPFAM" id="SSF51110">
    <property type="entry name" value="alpha-D-mannose-specific plant lectins"/>
    <property type="match status" value="1"/>
</dbReference>
<dbReference type="GO" id="GO:0004674">
    <property type="term" value="F:protein serine/threonine kinase activity"/>
    <property type="evidence" value="ECO:0007669"/>
    <property type="project" value="UniProtKB-EC"/>
</dbReference>
<evidence type="ECO:0000256" key="3">
    <source>
        <dbReference type="ARBA" id="ARBA00023170"/>
    </source>
</evidence>
<keyword evidence="8" id="KW-1185">Reference proteome</keyword>
<dbReference type="GO" id="GO:0051707">
    <property type="term" value="P:response to other organism"/>
    <property type="evidence" value="ECO:0007669"/>
    <property type="project" value="UniProtKB-ARBA"/>
</dbReference>
<keyword evidence="3" id="KW-0675">Receptor</keyword>
<dbReference type="Proteomes" id="UP000015106">
    <property type="component" value="Chromosome 7"/>
</dbReference>
<sequence length="90" mass="9999">NSSEAVLLKTGNLIIRSSNGTTVWQSFDHPTDTFLPGMKMRIRYRTRAGGRLVSWKGSGDPSPGSFSYGCDPATIIQMFLWNGSRPVYRT</sequence>
<comment type="subcellular location">
    <subcellularLocation>
        <location evidence="1">Membrane</location>
        <topology evidence="1">Single-pass type I membrane protein</topology>
    </subcellularLocation>
</comment>
<evidence type="ECO:0000313" key="7">
    <source>
        <dbReference type="EnsemblPlants" id="TuG1812G0700001589.01.T01.cds253270"/>
    </source>
</evidence>
<dbReference type="EnsemblPlants" id="TuG1812G0700001589.01.T01">
    <property type="protein sequence ID" value="TuG1812G0700001589.01.T01.cds253270"/>
    <property type="gene ID" value="TuG1812G0700001589.01"/>
</dbReference>
<evidence type="ECO:0000256" key="1">
    <source>
        <dbReference type="ARBA" id="ARBA00004479"/>
    </source>
</evidence>
<dbReference type="PANTHER" id="PTHR32444:SF118">
    <property type="entry name" value="OS09G0551150 PROTEIN"/>
    <property type="match status" value="1"/>
</dbReference>
<dbReference type="PANTHER" id="PTHR32444">
    <property type="entry name" value="BULB-TYPE LECTIN DOMAIN-CONTAINING PROTEIN"/>
    <property type="match status" value="1"/>
</dbReference>